<dbReference type="EMBL" id="JARBHB010000004">
    <property type="protein sequence ID" value="KAJ8887105.1"/>
    <property type="molecule type" value="Genomic_DNA"/>
</dbReference>
<organism evidence="2 3">
    <name type="scientific">Dryococelus australis</name>
    <dbReference type="NCBI Taxonomy" id="614101"/>
    <lineage>
        <taxon>Eukaryota</taxon>
        <taxon>Metazoa</taxon>
        <taxon>Ecdysozoa</taxon>
        <taxon>Arthropoda</taxon>
        <taxon>Hexapoda</taxon>
        <taxon>Insecta</taxon>
        <taxon>Pterygota</taxon>
        <taxon>Neoptera</taxon>
        <taxon>Polyneoptera</taxon>
        <taxon>Phasmatodea</taxon>
        <taxon>Verophasmatodea</taxon>
        <taxon>Anareolatae</taxon>
        <taxon>Phasmatidae</taxon>
        <taxon>Eurycanthinae</taxon>
        <taxon>Dryococelus</taxon>
    </lineage>
</organism>
<keyword evidence="3" id="KW-1185">Reference proteome</keyword>
<dbReference type="PANTHER" id="PTHR37984">
    <property type="entry name" value="PROTEIN CBG26694"/>
    <property type="match status" value="1"/>
</dbReference>
<evidence type="ECO:0000313" key="2">
    <source>
        <dbReference type="EMBL" id="KAJ8887105.1"/>
    </source>
</evidence>
<dbReference type="Proteomes" id="UP001159363">
    <property type="component" value="Chromosome X"/>
</dbReference>
<dbReference type="SUPFAM" id="SSF56672">
    <property type="entry name" value="DNA/RNA polymerases"/>
    <property type="match status" value="1"/>
</dbReference>
<dbReference type="Gene3D" id="3.30.70.270">
    <property type="match status" value="1"/>
</dbReference>
<evidence type="ECO:0000313" key="3">
    <source>
        <dbReference type="Proteomes" id="UP001159363"/>
    </source>
</evidence>
<dbReference type="InterPro" id="IPR043128">
    <property type="entry name" value="Rev_trsase/Diguanyl_cyclase"/>
</dbReference>
<feature type="domain" description="Reverse transcriptase/retrotransposon-derived protein RNase H-like" evidence="1">
    <location>
        <begin position="30"/>
        <end position="108"/>
    </location>
</feature>
<proteinExistence type="predicted"/>
<protein>
    <recommendedName>
        <fullName evidence="1">Reverse transcriptase/retrotransposon-derived protein RNase H-like domain-containing protein</fullName>
    </recommendedName>
</protein>
<accession>A0ABQ9HS52</accession>
<dbReference type="PANTHER" id="PTHR37984:SF9">
    <property type="entry name" value="INTEGRASE CATALYTIC DOMAIN-CONTAINING PROTEIN"/>
    <property type="match status" value="1"/>
</dbReference>
<dbReference type="InterPro" id="IPR043502">
    <property type="entry name" value="DNA/RNA_pol_sf"/>
</dbReference>
<name>A0ABQ9HS52_9NEOP</name>
<sequence>MGFYSNYYNHIAKITIPLFILLKKNLIWKWDSEHQEIFDQLKAVFLHEHVIYHHVQGREFLLYTDTSAYDLGAKLAQVDDNGKKKTVAMASRILNNAEKNNTVTERKFTSDTRDSHTLGHVGIKKLYNTPKYLMNWPNMISIIREVIFSCDLSEGQTF</sequence>
<dbReference type="Pfam" id="PF17919">
    <property type="entry name" value="RT_RNaseH_2"/>
    <property type="match status" value="1"/>
</dbReference>
<dbReference type="InterPro" id="IPR050951">
    <property type="entry name" value="Retrovirus_Pol_polyprotein"/>
</dbReference>
<evidence type="ECO:0000259" key="1">
    <source>
        <dbReference type="Pfam" id="PF17919"/>
    </source>
</evidence>
<reference evidence="2 3" key="1">
    <citation type="submission" date="2023-02" db="EMBL/GenBank/DDBJ databases">
        <title>LHISI_Scaffold_Assembly.</title>
        <authorList>
            <person name="Stuart O.P."/>
            <person name="Cleave R."/>
            <person name="Magrath M.J.L."/>
            <person name="Mikheyev A.S."/>
        </authorList>
    </citation>
    <scope>NUCLEOTIDE SEQUENCE [LARGE SCALE GENOMIC DNA]</scope>
    <source>
        <strain evidence="2">Daus_M_001</strain>
        <tissue evidence="2">Leg muscle</tissue>
    </source>
</reference>
<dbReference type="InterPro" id="IPR041577">
    <property type="entry name" value="RT_RNaseH_2"/>
</dbReference>
<comment type="caution">
    <text evidence="2">The sequence shown here is derived from an EMBL/GenBank/DDBJ whole genome shotgun (WGS) entry which is preliminary data.</text>
</comment>
<gene>
    <name evidence="2" type="ORF">PR048_013320</name>
</gene>